<dbReference type="AlphaFoldDB" id="A0A0L1I650"/>
<sequence length="335" mass="37517">MQQFLEKQKKIITKPKRNTITISLKNTYFFYCDTQFLFKNKPSITQHTPTITSRLLSEKDTQSSSYDKDADMKSVKENFDRQTSQRFEEYEERMKEKRQKRKEQRDKDIQKIIVKDKMEKNLAEKVEKGCLKCGCGLGGVAASVGLFGGLGIYGWKTAALATAKEAAVTEATALATQAGMDAVVSEMNELLVAFPNDLGLFDLTKIVNESNFSCGSLLHESAMKLASSSCNFVGTERTPPFCNTIWYGKDTNFVRYANAGSTAFEKTLASQKELLKTAKVGAVEATYGGCQTAIIASVVAILVIVLVMIIIYLVLRYRRKKKMKKKAQYTKLLNE</sequence>
<reference evidence="5" key="2">
    <citation type="submission" date="2015-07" db="EMBL/GenBank/DDBJ databases">
        <title>The genome sequence of Plasmodium falciparum IGH-CR14.</title>
        <authorList>
            <consortium name="The Broad Institute Genome Sequencing Platform"/>
            <person name="Volkman S.K."/>
            <person name="Neafsey D.E."/>
            <person name="Dash A.P."/>
            <person name="Chitnis C.E."/>
            <person name="Hartl D.L."/>
            <person name="Young S.K."/>
            <person name="Kodira C.D."/>
            <person name="Zeng Q."/>
            <person name="Koehrsen M."/>
            <person name="Godfrey P."/>
            <person name="Alvarado L."/>
            <person name="Berlin A."/>
            <person name="Borenstein D."/>
            <person name="Chen Z."/>
            <person name="Engels R."/>
            <person name="Freedman E."/>
            <person name="Gellesch M."/>
            <person name="Goldberg J."/>
            <person name="Griggs A."/>
            <person name="Gujja S."/>
            <person name="Heiman D."/>
            <person name="Hepburn T."/>
            <person name="Howarth C."/>
            <person name="Jen D."/>
            <person name="Larson L."/>
            <person name="Lewis B."/>
            <person name="Mehta T."/>
            <person name="Park D."/>
            <person name="Pearson M."/>
            <person name="Roberts A."/>
            <person name="Saif S."/>
            <person name="Shea T."/>
            <person name="Shenoy N."/>
            <person name="Sisk P."/>
            <person name="Stolte C."/>
            <person name="Sykes S."/>
            <person name="Walk T."/>
            <person name="White J."/>
            <person name="Yandava C."/>
            <person name="Wirth D.F."/>
            <person name="Nusbaum C."/>
            <person name="Birren B."/>
        </authorList>
    </citation>
    <scope>NUCLEOTIDE SEQUENCE [LARGE SCALE GENOMIC DNA]</scope>
    <source>
        <strain evidence="5">IGH-CR14</strain>
    </source>
</reference>
<dbReference type="InterPro" id="IPR006373">
    <property type="entry name" value="VSA_Rifin"/>
</dbReference>
<proteinExistence type="predicted"/>
<evidence type="ECO:0008006" key="6">
    <source>
        <dbReference type="Google" id="ProtNLM"/>
    </source>
</evidence>
<evidence type="ECO:0000256" key="3">
    <source>
        <dbReference type="SAM" id="Phobius"/>
    </source>
</evidence>
<dbReference type="Proteomes" id="UP000054562">
    <property type="component" value="Unassembled WGS sequence"/>
</dbReference>
<feature type="compositionally biased region" description="Basic and acidic residues" evidence="2">
    <location>
        <begin position="56"/>
        <end position="78"/>
    </location>
</feature>
<dbReference type="NCBIfam" id="TIGR01477">
    <property type="entry name" value="RIFIN"/>
    <property type="match status" value="1"/>
</dbReference>
<feature type="coiled-coil region" evidence="1">
    <location>
        <begin position="80"/>
        <end position="107"/>
    </location>
</feature>
<dbReference type="EMBL" id="GG664997">
    <property type="protein sequence ID" value="KNG74648.1"/>
    <property type="molecule type" value="Genomic_DNA"/>
</dbReference>
<keyword evidence="1" id="KW-0175">Coiled coil</keyword>
<gene>
    <name evidence="4" type="ORF">PFMG_00870</name>
</gene>
<evidence type="ECO:0000256" key="1">
    <source>
        <dbReference type="SAM" id="Coils"/>
    </source>
</evidence>
<feature type="transmembrane region" description="Helical" evidence="3">
    <location>
        <begin position="293"/>
        <end position="315"/>
    </location>
</feature>
<organism evidence="4 5">
    <name type="scientific">Plasmodium falciparum IGH-CR14</name>
    <dbReference type="NCBI Taxonomy" id="580059"/>
    <lineage>
        <taxon>Eukaryota</taxon>
        <taxon>Sar</taxon>
        <taxon>Alveolata</taxon>
        <taxon>Apicomplexa</taxon>
        <taxon>Aconoidasida</taxon>
        <taxon>Haemosporida</taxon>
        <taxon>Plasmodiidae</taxon>
        <taxon>Plasmodium</taxon>
        <taxon>Plasmodium (Laverania)</taxon>
    </lineage>
</organism>
<accession>A0A0L1I650</accession>
<evidence type="ECO:0000313" key="4">
    <source>
        <dbReference type="EMBL" id="KNG74648.1"/>
    </source>
</evidence>
<evidence type="ECO:0000256" key="2">
    <source>
        <dbReference type="SAM" id="MobiDB-lite"/>
    </source>
</evidence>
<keyword evidence="3" id="KW-0472">Membrane</keyword>
<protein>
    <recommendedName>
        <fullName evidence="6">Rifin</fullName>
    </recommendedName>
</protein>
<keyword evidence="3" id="KW-1133">Transmembrane helix</keyword>
<name>A0A0L1I650_PLAFA</name>
<feature type="region of interest" description="Disordered" evidence="2">
    <location>
        <begin position="55"/>
        <end position="78"/>
    </location>
</feature>
<keyword evidence="3" id="KW-0812">Transmembrane</keyword>
<reference evidence="5" key="1">
    <citation type="submission" date="2015-07" db="EMBL/GenBank/DDBJ databases">
        <title>Annotation of Plasmodium falciparum IGH-CR14.</title>
        <authorList>
            <consortium name="The Broad Institute Genome Sequencing Platform"/>
            <person name="Volkman S.K."/>
            <person name="Neafsey D.E."/>
            <person name="Dash A.P."/>
            <person name="Chitnis C.E."/>
            <person name="Hartl D.L."/>
            <person name="Young S.K."/>
            <person name="Zeng Q."/>
            <person name="Koehrsen M."/>
            <person name="Alvarado L."/>
            <person name="Berlin A."/>
            <person name="Borenstein D."/>
            <person name="Chapman S.B."/>
            <person name="Chen Z."/>
            <person name="Engels R."/>
            <person name="Freedman E."/>
            <person name="Gellesch M."/>
            <person name="Goldberg J."/>
            <person name="Griggs A."/>
            <person name="Gujja S."/>
            <person name="Heilman E.R."/>
            <person name="Heiman D.I."/>
            <person name="Howarth C."/>
            <person name="Jen D."/>
            <person name="Larson L."/>
            <person name="Mehta T."/>
            <person name="Neiman D."/>
            <person name="Park D."/>
            <person name="Pearson M."/>
            <person name="Roberts A."/>
            <person name="Saif S."/>
            <person name="Shea T."/>
            <person name="Shenoy N."/>
            <person name="Sisk P."/>
            <person name="Stolte C."/>
            <person name="Sykes S."/>
            <person name="Walk T."/>
            <person name="White J."/>
            <person name="Yandava C."/>
            <person name="Haas B."/>
            <person name="Henn M.R."/>
            <person name="Nusbaum C."/>
            <person name="Birren B."/>
        </authorList>
    </citation>
    <scope>NUCLEOTIDE SEQUENCE [LARGE SCALE GENOMIC DNA]</scope>
    <source>
        <strain evidence="5">IGH-CR14</strain>
    </source>
</reference>
<dbReference type="Pfam" id="PF02009">
    <property type="entry name" value="RIFIN"/>
    <property type="match status" value="1"/>
</dbReference>
<evidence type="ECO:0000313" key="5">
    <source>
        <dbReference type="Proteomes" id="UP000054562"/>
    </source>
</evidence>